<sequence>MGSLSGQVVIVTGGARGQGRSHAQAAAERGADVVLVDRCSDNPAIKYPLGTKDDLAHTEGLVRATGSRALSIVCDVSDFAQTVAMVDEVIATFGRIDVLVANAGVHGGGSIQDADVDVWDEVIGSNLSGVFHCLRAVSPHMIAQNYGRIVVTASNQGRVPVPGSVAYVASKWGVIGLVKAAALDLAQFGVTVNAVAPGNTSTPMVHNAGLYRALRPDLTDPQWSDVEPLLLEHHVQPVALLEPEEITAAVMFLIGSDTPHITGSVLDVNAGTSARSSA</sequence>
<dbReference type="PANTHER" id="PTHR42760">
    <property type="entry name" value="SHORT-CHAIN DEHYDROGENASES/REDUCTASES FAMILY MEMBER"/>
    <property type="match status" value="1"/>
</dbReference>
<keyword evidence="2" id="KW-0560">Oxidoreductase</keyword>
<dbReference type="SUPFAM" id="SSF51735">
    <property type="entry name" value="NAD(P)-binding Rossmann-fold domains"/>
    <property type="match status" value="1"/>
</dbReference>
<evidence type="ECO:0000256" key="1">
    <source>
        <dbReference type="ARBA" id="ARBA00006484"/>
    </source>
</evidence>
<comment type="caution">
    <text evidence="4">The sequence shown here is derived from an EMBL/GenBank/DDBJ whole genome shotgun (WGS) entry which is preliminary data.</text>
</comment>
<evidence type="ECO:0000256" key="2">
    <source>
        <dbReference type="ARBA" id="ARBA00023002"/>
    </source>
</evidence>
<protein>
    <submittedName>
        <fullName evidence="4">Mycofactocin-coupled SDR family oxidoreductase</fullName>
    </submittedName>
</protein>
<dbReference type="Pfam" id="PF00106">
    <property type="entry name" value="adh_short"/>
    <property type="match status" value="1"/>
</dbReference>
<organism evidence="4 5">
    <name type="scientific">Gordonia rubripertincta</name>
    <name type="common">Rhodococcus corallinus</name>
    <dbReference type="NCBI Taxonomy" id="36822"/>
    <lineage>
        <taxon>Bacteria</taxon>
        <taxon>Bacillati</taxon>
        <taxon>Actinomycetota</taxon>
        <taxon>Actinomycetes</taxon>
        <taxon>Mycobacteriales</taxon>
        <taxon>Gordoniaceae</taxon>
        <taxon>Gordonia</taxon>
    </lineage>
</organism>
<dbReference type="CDD" id="cd05233">
    <property type="entry name" value="SDR_c"/>
    <property type="match status" value="1"/>
</dbReference>
<comment type="similarity">
    <text evidence="1 3">Belongs to the short-chain dehydrogenases/reductases (SDR) family.</text>
</comment>
<keyword evidence="5" id="KW-1185">Reference proteome</keyword>
<dbReference type="RefSeq" id="WP_301569089.1">
    <property type="nucleotide sequence ID" value="NZ_JAPWIE010000001.1"/>
</dbReference>
<dbReference type="Proteomes" id="UP001067235">
    <property type="component" value="Unassembled WGS sequence"/>
</dbReference>
<dbReference type="InterPro" id="IPR020904">
    <property type="entry name" value="Sc_DH/Rdtase_CS"/>
</dbReference>
<evidence type="ECO:0000256" key="3">
    <source>
        <dbReference type="RuleBase" id="RU000363"/>
    </source>
</evidence>
<reference evidence="4" key="1">
    <citation type="submission" date="2022-12" db="EMBL/GenBank/DDBJ databases">
        <authorList>
            <person name="Krivoruchko A.V."/>
            <person name="Elkin A."/>
        </authorList>
    </citation>
    <scope>NUCLEOTIDE SEQUENCE</scope>
    <source>
        <strain evidence="4">IEGM 1388</strain>
    </source>
</reference>
<dbReference type="Gene3D" id="3.40.50.720">
    <property type="entry name" value="NAD(P)-binding Rossmann-like Domain"/>
    <property type="match status" value="1"/>
</dbReference>
<dbReference type="InterPro" id="IPR036291">
    <property type="entry name" value="NAD(P)-bd_dom_sf"/>
</dbReference>
<dbReference type="PRINTS" id="PR00081">
    <property type="entry name" value="GDHRDH"/>
</dbReference>
<evidence type="ECO:0000313" key="4">
    <source>
        <dbReference type="EMBL" id="MCZ4548601.1"/>
    </source>
</evidence>
<gene>
    <name evidence="4" type="ORF">O4213_01310</name>
</gene>
<accession>A0ABT4MNL9</accession>
<evidence type="ECO:0000313" key="5">
    <source>
        <dbReference type="Proteomes" id="UP001067235"/>
    </source>
</evidence>
<dbReference type="EMBL" id="JAPWIE010000001">
    <property type="protein sequence ID" value="MCZ4548601.1"/>
    <property type="molecule type" value="Genomic_DNA"/>
</dbReference>
<proteinExistence type="inferred from homology"/>
<dbReference type="PANTHER" id="PTHR42760:SF133">
    <property type="entry name" value="3-OXOACYL-[ACYL-CARRIER-PROTEIN] REDUCTASE"/>
    <property type="match status" value="1"/>
</dbReference>
<dbReference type="PRINTS" id="PR00080">
    <property type="entry name" value="SDRFAMILY"/>
</dbReference>
<dbReference type="PROSITE" id="PS00061">
    <property type="entry name" value="ADH_SHORT"/>
    <property type="match status" value="1"/>
</dbReference>
<name>A0ABT4MNL9_GORRU</name>
<dbReference type="InterPro" id="IPR002347">
    <property type="entry name" value="SDR_fam"/>
</dbReference>